<evidence type="ECO:0000256" key="1">
    <source>
        <dbReference type="SAM" id="MobiDB-lite"/>
    </source>
</evidence>
<evidence type="ECO:0000313" key="3">
    <source>
        <dbReference type="Proteomes" id="UP000256328"/>
    </source>
</evidence>
<organism evidence="2 3">
    <name type="scientific">Coleophoma crateriformis</name>
    <dbReference type="NCBI Taxonomy" id="565419"/>
    <lineage>
        <taxon>Eukaryota</taxon>
        <taxon>Fungi</taxon>
        <taxon>Dikarya</taxon>
        <taxon>Ascomycota</taxon>
        <taxon>Pezizomycotina</taxon>
        <taxon>Leotiomycetes</taxon>
        <taxon>Helotiales</taxon>
        <taxon>Dermateaceae</taxon>
        <taxon>Coleophoma</taxon>
    </lineage>
</organism>
<protein>
    <submittedName>
        <fullName evidence="2">Uncharacterized protein</fullName>
    </submittedName>
</protein>
<dbReference type="EMBL" id="PDLN01000019">
    <property type="protein sequence ID" value="RDW60204.1"/>
    <property type="molecule type" value="Genomic_DNA"/>
</dbReference>
<feature type="compositionally biased region" description="Polar residues" evidence="1">
    <location>
        <begin position="80"/>
        <end position="92"/>
    </location>
</feature>
<dbReference type="OrthoDB" id="4842213at2759"/>
<feature type="compositionally biased region" description="Basic and acidic residues" evidence="1">
    <location>
        <begin position="63"/>
        <end position="77"/>
    </location>
</feature>
<evidence type="ECO:0000313" key="2">
    <source>
        <dbReference type="EMBL" id="RDW60204.1"/>
    </source>
</evidence>
<feature type="compositionally biased region" description="Polar residues" evidence="1">
    <location>
        <begin position="108"/>
        <end position="120"/>
    </location>
</feature>
<gene>
    <name evidence="2" type="ORF">BP5796_11810</name>
</gene>
<reference evidence="2 3" key="1">
    <citation type="journal article" date="2018" name="IMA Fungus">
        <title>IMA Genome-F 9: Draft genome sequence of Annulohypoxylon stygium, Aspergillus mulundensis, Berkeleyomyces basicola (syn. Thielaviopsis basicola), Ceratocystis smalleyi, two Cercospora beticola strains, Coleophoma cylindrospora, Fusarium fracticaudum, Phialophora cf. hyalina, and Morchella septimelata.</title>
        <authorList>
            <person name="Wingfield B.D."/>
            <person name="Bills G.F."/>
            <person name="Dong Y."/>
            <person name="Huang W."/>
            <person name="Nel W.J."/>
            <person name="Swalarsk-Parry B.S."/>
            <person name="Vaghefi N."/>
            <person name="Wilken P.M."/>
            <person name="An Z."/>
            <person name="de Beer Z.W."/>
            <person name="De Vos L."/>
            <person name="Chen L."/>
            <person name="Duong T.A."/>
            <person name="Gao Y."/>
            <person name="Hammerbacher A."/>
            <person name="Kikkert J.R."/>
            <person name="Li Y."/>
            <person name="Li H."/>
            <person name="Li K."/>
            <person name="Li Q."/>
            <person name="Liu X."/>
            <person name="Ma X."/>
            <person name="Naidoo K."/>
            <person name="Pethybridge S.J."/>
            <person name="Sun J."/>
            <person name="Steenkamp E.T."/>
            <person name="van der Nest M.A."/>
            <person name="van Wyk S."/>
            <person name="Wingfield M.J."/>
            <person name="Xiong C."/>
            <person name="Yue Q."/>
            <person name="Zhang X."/>
        </authorList>
    </citation>
    <scope>NUCLEOTIDE SEQUENCE [LARGE SCALE GENOMIC DNA]</scope>
    <source>
        <strain evidence="2 3">BP5796</strain>
    </source>
</reference>
<feature type="compositionally biased region" description="Low complexity" evidence="1">
    <location>
        <begin position="93"/>
        <end position="107"/>
    </location>
</feature>
<feature type="region of interest" description="Disordered" evidence="1">
    <location>
        <begin position="1"/>
        <end position="129"/>
    </location>
</feature>
<dbReference type="Proteomes" id="UP000256328">
    <property type="component" value="Unassembled WGS sequence"/>
</dbReference>
<accession>A0A3D8QFK7</accession>
<dbReference type="AlphaFoldDB" id="A0A3D8QFK7"/>
<name>A0A3D8QFK7_9HELO</name>
<comment type="caution">
    <text evidence="2">The sequence shown here is derived from an EMBL/GenBank/DDBJ whole genome shotgun (WGS) entry which is preliminary data.</text>
</comment>
<keyword evidence="3" id="KW-1185">Reference proteome</keyword>
<proteinExistence type="predicted"/>
<sequence>MANKASQWAKASEPSGNALEQYRKAEFRRSNVAGLKDPQAAAKLKIPSARLPDDAIMPSGKGPEPEEILRKQKECKAKTPGSSSSSIKAQSVRSSTIPPSTGSSSRTNPGSITEESSTDPGSPIPGRKR</sequence>